<dbReference type="InterPro" id="IPR052183">
    <property type="entry name" value="IS_Transposase"/>
</dbReference>
<sequence length="275" mass="31164">MQIGVAGRLSSGLDEREQRYESTGRHRQAVQRSSRGREVVVLYMRNTLCLRDLVEIMAGRQLSLAHTTIIGWVKRFTPAFFKRRDRFAKSTDRSWRADETYVEVCGKCVYVFYSAVDHAGKTVDFRLSVTCDVVAAKTFFKIAIGNQGLVPDDSPQDDYPASHRAVREMKVHQLLPAETTFRSSICTAAVFANRNGKGMPLQYGSMTLPATPRRDHRVSHDDLHAYVRVRLDAQAREAHPTPYVTAPICHGTNSFWPYPWISLFDAWPDAVARIS</sequence>
<keyword evidence="4" id="KW-1185">Reference proteome</keyword>
<comment type="caution">
    <text evidence="3">The sequence shown here is derived from an EMBL/GenBank/DDBJ whole genome shotgun (WGS) entry which is preliminary data.</text>
</comment>
<dbReference type="PANTHER" id="PTHR35528:SF3">
    <property type="entry name" value="BLL1675 PROTEIN"/>
    <property type="match status" value="1"/>
</dbReference>
<gene>
    <name evidence="3" type="ORF">LMG28140_04436</name>
</gene>
<accession>A0ABN7I3J8</accession>
<protein>
    <recommendedName>
        <fullName evidence="2">DDE domain-containing protein</fullName>
    </recommendedName>
</protein>
<evidence type="ECO:0000256" key="1">
    <source>
        <dbReference type="SAM" id="MobiDB-lite"/>
    </source>
</evidence>
<organism evidence="3 4">
    <name type="scientific">Paraburkholderia metrosideri</name>
    <dbReference type="NCBI Taxonomy" id="580937"/>
    <lineage>
        <taxon>Bacteria</taxon>
        <taxon>Pseudomonadati</taxon>
        <taxon>Pseudomonadota</taxon>
        <taxon>Betaproteobacteria</taxon>
        <taxon>Burkholderiales</taxon>
        <taxon>Burkholderiaceae</taxon>
        <taxon>Paraburkholderia</taxon>
    </lineage>
</organism>
<name>A0ABN7I3J8_9BURK</name>
<dbReference type="Proteomes" id="UP000598032">
    <property type="component" value="Unassembled WGS sequence"/>
</dbReference>
<dbReference type="PANTHER" id="PTHR35528">
    <property type="entry name" value="BLL1675 PROTEIN"/>
    <property type="match status" value="1"/>
</dbReference>
<proteinExistence type="predicted"/>
<feature type="region of interest" description="Disordered" evidence="1">
    <location>
        <begin position="1"/>
        <end position="28"/>
    </location>
</feature>
<feature type="domain" description="DDE" evidence="2">
    <location>
        <begin position="94"/>
        <end position="177"/>
    </location>
</feature>
<feature type="compositionally biased region" description="Basic and acidic residues" evidence="1">
    <location>
        <begin position="13"/>
        <end position="24"/>
    </location>
</feature>
<dbReference type="Pfam" id="PF13610">
    <property type="entry name" value="DDE_Tnp_IS240"/>
    <property type="match status" value="1"/>
</dbReference>
<dbReference type="EMBL" id="CAJHCP010000009">
    <property type="protein sequence ID" value="CAD6547193.1"/>
    <property type="molecule type" value="Genomic_DNA"/>
</dbReference>
<evidence type="ECO:0000313" key="3">
    <source>
        <dbReference type="EMBL" id="CAD6547193.1"/>
    </source>
</evidence>
<dbReference type="InterPro" id="IPR032874">
    <property type="entry name" value="DDE_dom"/>
</dbReference>
<reference evidence="3 4" key="1">
    <citation type="submission" date="2020-10" db="EMBL/GenBank/DDBJ databases">
        <authorList>
            <person name="Peeters C."/>
        </authorList>
    </citation>
    <scope>NUCLEOTIDE SEQUENCE [LARGE SCALE GENOMIC DNA]</scope>
    <source>
        <strain evidence="3 4">LMG 28140</strain>
    </source>
</reference>
<evidence type="ECO:0000259" key="2">
    <source>
        <dbReference type="Pfam" id="PF13610"/>
    </source>
</evidence>
<evidence type="ECO:0000313" key="4">
    <source>
        <dbReference type="Proteomes" id="UP000598032"/>
    </source>
</evidence>